<proteinExistence type="inferred from homology"/>
<protein>
    <submittedName>
        <fullName evidence="3">O-succinylbenzoic acid--CoA ligase</fullName>
    </submittedName>
</protein>
<keyword evidence="3" id="KW-0436">Ligase</keyword>
<evidence type="ECO:0000313" key="3">
    <source>
        <dbReference type="EMBL" id="PWJ59039.1"/>
    </source>
</evidence>
<gene>
    <name evidence="3" type="ORF">CLV98_103412</name>
</gene>
<dbReference type="InterPro" id="IPR042099">
    <property type="entry name" value="ANL_N_sf"/>
</dbReference>
<dbReference type="GO" id="GO:0031956">
    <property type="term" value="F:medium-chain fatty acid-CoA ligase activity"/>
    <property type="evidence" value="ECO:0007669"/>
    <property type="project" value="TreeGrafter"/>
</dbReference>
<dbReference type="PANTHER" id="PTHR43201:SF8">
    <property type="entry name" value="ACYL-COA SYNTHETASE FAMILY MEMBER 3"/>
    <property type="match status" value="1"/>
</dbReference>
<dbReference type="Gene3D" id="3.40.50.12780">
    <property type="entry name" value="N-terminal domain of ligase-like"/>
    <property type="match status" value="1"/>
</dbReference>
<dbReference type="SUPFAM" id="SSF56801">
    <property type="entry name" value="Acetyl-CoA synthetase-like"/>
    <property type="match status" value="1"/>
</dbReference>
<dbReference type="EMBL" id="QGDT01000003">
    <property type="protein sequence ID" value="PWJ59039.1"/>
    <property type="molecule type" value="Genomic_DNA"/>
</dbReference>
<feature type="domain" description="AMP-dependent synthetase/ligase" evidence="2">
    <location>
        <begin position="42"/>
        <end position="190"/>
    </location>
</feature>
<dbReference type="OrthoDB" id="8870348at2"/>
<comment type="similarity">
    <text evidence="1">Belongs to the ATP-dependent AMP-binding enzyme family.</text>
</comment>
<accession>A0A316ANY9</accession>
<sequence>MLWKTNKQAIQNGIAPAEGPFNEAYVFLKNWLNGQQEFYLKTSGSTGIPKQIVLTRNQLTASALATGEALQLGAGSRVLVCLNTGYIAGMMMLVRAMVLDWELTIVPPAANPFITLPESEVFDFTAMVPLQLEAILTDPRTPQALDRVALLLLGGGPVSPSLQQKISRTPIRVYQSYGMTETVSHIALKRLNPALDPYYTILPGISIGTDSRGCIHITGEVTAGQLVQCNDLVRIIDDRHFEWIGRADNVINSGGVKIVLDQVDQKIALWLARQGLEWPFFTWYESDERLGQKLVLFLNLDGQKPSRNWILSQLKPLLSNYESPKEIYFTGVFQKTATDKIDKKKTAESFFKQTT</sequence>
<dbReference type="AlphaFoldDB" id="A0A316ANY9"/>
<dbReference type="PROSITE" id="PS00455">
    <property type="entry name" value="AMP_BINDING"/>
    <property type="match status" value="1"/>
</dbReference>
<dbReference type="InterPro" id="IPR020845">
    <property type="entry name" value="AMP-binding_CS"/>
</dbReference>
<dbReference type="Pfam" id="PF00501">
    <property type="entry name" value="AMP-binding"/>
    <property type="match status" value="1"/>
</dbReference>
<comment type="caution">
    <text evidence="3">The sequence shown here is derived from an EMBL/GenBank/DDBJ whole genome shotgun (WGS) entry which is preliminary data.</text>
</comment>
<evidence type="ECO:0000313" key="4">
    <source>
        <dbReference type="Proteomes" id="UP000245880"/>
    </source>
</evidence>
<dbReference type="InterPro" id="IPR045851">
    <property type="entry name" value="AMP-bd_C_sf"/>
</dbReference>
<organism evidence="3 4">
    <name type="scientific">Dyadobacter jejuensis</name>
    <dbReference type="NCBI Taxonomy" id="1082580"/>
    <lineage>
        <taxon>Bacteria</taxon>
        <taxon>Pseudomonadati</taxon>
        <taxon>Bacteroidota</taxon>
        <taxon>Cytophagia</taxon>
        <taxon>Cytophagales</taxon>
        <taxon>Spirosomataceae</taxon>
        <taxon>Dyadobacter</taxon>
    </lineage>
</organism>
<keyword evidence="4" id="KW-1185">Reference proteome</keyword>
<dbReference type="InterPro" id="IPR000873">
    <property type="entry name" value="AMP-dep_synth/lig_dom"/>
</dbReference>
<dbReference type="RefSeq" id="WP_109673941.1">
    <property type="nucleotide sequence ID" value="NZ_QGDT01000003.1"/>
</dbReference>
<evidence type="ECO:0000256" key="1">
    <source>
        <dbReference type="ARBA" id="ARBA00006432"/>
    </source>
</evidence>
<reference evidence="3 4" key="1">
    <citation type="submission" date="2018-03" db="EMBL/GenBank/DDBJ databases">
        <title>Genomic Encyclopedia of Archaeal and Bacterial Type Strains, Phase II (KMG-II): from individual species to whole genera.</title>
        <authorList>
            <person name="Goeker M."/>
        </authorList>
    </citation>
    <scope>NUCLEOTIDE SEQUENCE [LARGE SCALE GENOMIC DNA]</scope>
    <source>
        <strain evidence="3 4">DSM 100346</strain>
    </source>
</reference>
<dbReference type="PANTHER" id="PTHR43201">
    <property type="entry name" value="ACYL-COA SYNTHETASE"/>
    <property type="match status" value="1"/>
</dbReference>
<dbReference type="GO" id="GO:0006631">
    <property type="term" value="P:fatty acid metabolic process"/>
    <property type="evidence" value="ECO:0007669"/>
    <property type="project" value="TreeGrafter"/>
</dbReference>
<dbReference type="Proteomes" id="UP000245880">
    <property type="component" value="Unassembled WGS sequence"/>
</dbReference>
<dbReference type="Gene3D" id="3.30.300.30">
    <property type="match status" value="1"/>
</dbReference>
<name>A0A316ANY9_9BACT</name>
<evidence type="ECO:0000259" key="2">
    <source>
        <dbReference type="Pfam" id="PF00501"/>
    </source>
</evidence>